<keyword evidence="5" id="KW-1015">Disulfide bond</keyword>
<dbReference type="AlphaFoldDB" id="A0A0D8Y2H3"/>
<keyword evidence="4" id="KW-0472">Membrane</keyword>
<evidence type="ECO:0000256" key="6">
    <source>
        <dbReference type="ARBA" id="ARBA00023180"/>
    </source>
</evidence>
<evidence type="ECO:0000313" key="10">
    <source>
        <dbReference type="Proteomes" id="UP000053766"/>
    </source>
</evidence>
<evidence type="ECO:0000256" key="5">
    <source>
        <dbReference type="ARBA" id="ARBA00023157"/>
    </source>
</evidence>
<protein>
    <recommendedName>
        <fullName evidence="8">LNR domain-containing protein</fullName>
    </recommendedName>
</protein>
<comment type="subcellular location">
    <subcellularLocation>
        <location evidence="7">Endomembrane system</location>
        <topology evidence="7">Single-pass type I membrane protein</topology>
    </subcellularLocation>
</comment>
<dbReference type="SUPFAM" id="SSF90193">
    <property type="entry name" value="Notch domain"/>
    <property type="match status" value="1"/>
</dbReference>
<dbReference type="PROSITE" id="PS50258">
    <property type="entry name" value="LNR"/>
    <property type="match status" value="1"/>
</dbReference>
<dbReference type="Gene3D" id="3.30.70.3310">
    <property type="match status" value="1"/>
</dbReference>
<dbReference type="InterPro" id="IPR000800">
    <property type="entry name" value="Notch_dom"/>
</dbReference>
<reference evidence="9 10" key="1">
    <citation type="submission" date="2013-11" db="EMBL/GenBank/DDBJ databases">
        <title>Draft genome of the bovine lungworm Dictyocaulus viviparus.</title>
        <authorList>
            <person name="Mitreva M."/>
        </authorList>
    </citation>
    <scope>NUCLEOTIDE SEQUENCE [LARGE SCALE GENOMIC DNA]</scope>
    <source>
        <strain evidence="9 10">HannoverDv2000</strain>
    </source>
</reference>
<evidence type="ECO:0000256" key="4">
    <source>
        <dbReference type="ARBA" id="ARBA00023136"/>
    </source>
</evidence>
<dbReference type="EMBL" id="KN716195">
    <property type="protein sequence ID" value="KJH50905.1"/>
    <property type="molecule type" value="Genomic_DNA"/>
</dbReference>
<keyword evidence="2" id="KW-0677">Repeat</keyword>
<proteinExistence type="predicted"/>
<dbReference type="Proteomes" id="UP000053766">
    <property type="component" value="Unassembled WGS sequence"/>
</dbReference>
<keyword evidence="6" id="KW-0325">Glycoprotein</keyword>
<evidence type="ECO:0000259" key="8">
    <source>
        <dbReference type="PROSITE" id="PS50258"/>
    </source>
</evidence>
<gene>
    <name evidence="9" type="ORF">DICVIV_02959</name>
</gene>
<dbReference type="GO" id="GO:0012505">
    <property type="term" value="C:endomembrane system"/>
    <property type="evidence" value="ECO:0007669"/>
    <property type="project" value="UniProtKB-SubCell"/>
</dbReference>
<dbReference type="OrthoDB" id="5852397at2759"/>
<evidence type="ECO:0000313" key="9">
    <source>
        <dbReference type="EMBL" id="KJH50905.1"/>
    </source>
</evidence>
<feature type="domain" description="LNR" evidence="8">
    <location>
        <begin position="1"/>
        <end position="35"/>
    </location>
</feature>
<dbReference type="STRING" id="29172.A0A0D8Y2H3"/>
<evidence type="ECO:0000256" key="7">
    <source>
        <dbReference type="ARBA" id="ARBA00046288"/>
    </source>
</evidence>
<reference evidence="10" key="2">
    <citation type="journal article" date="2016" name="Sci. Rep.">
        <title>Dictyocaulus viviparus genome, variome and transcriptome elucidate lungworm biology and support future intervention.</title>
        <authorList>
            <person name="McNulty S.N."/>
            <person name="Strube C."/>
            <person name="Rosa B.A."/>
            <person name="Martin J.C."/>
            <person name="Tyagi R."/>
            <person name="Choi Y.J."/>
            <person name="Wang Q."/>
            <person name="Hallsworth Pepin K."/>
            <person name="Zhang X."/>
            <person name="Ozersky P."/>
            <person name="Wilson R.K."/>
            <person name="Sternberg P.W."/>
            <person name="Gasser R.B."/>
            <person name="Mitreva M."/>
        </authorList>
    </citation>
    <scope>NUCLEOTIDE SEQUENCE [LARGE SCALE GENOMIC DNA]</scope>
    <source>
        <strain evidence="10">HannoverDv2000</strain>
    </source>
</reference>
<name>A0A0D8Y2H3_DICVI</name>
<dbReference type="Gene3D" id="4.10.470.20">
    <property type="match status" value="1"/>
</dbReference>
<keyword evidence="3" id="KW-1133">Transmembrane helix</keyword>
<feature type="non-terminal residue" evidence="9">
    <location>
        <position position="1"/>
    </location>
</feature>
<sequence>DPSKCAYKYGDGNCDAECAGAECGFDGGDCNDGHSVSHSHDVNMIGIALEMPPEIAVKNLRHLQAVLAQRLYTHVNLAKDVYGVMIYEWSSDRGQGDRVDIVNEQFVEKVQATAPGSLIFFDVDTTGCRLITRKNYSGAHCFTDLRAAATYLTVELTRSQPVSGETLPIRDVTWKRRQVI</sequence>
<accession>A0A0D8Y2H3</accession>
<evidence type="ECO:0000256" key="3">
    <source>
        <dbReference type="ARBA" id="ARBA00022989"/>
    </source>
</evidence>
<dbReference type="InterPro" id="IPR035993">
    <property type="entry name" value="Notch-like_dom_sf"/>
</dbReference>
<evidence type="ECO:0000256" key="1">
    <source>
        <dbReference type="ARBA" id="ARBA00022692"/>
    </source>
</evidence>
<keyword evidence="10" id="KW-1185">Reference proteome</keyword>
<organism evidence="9 10">
    <name type="scientific">Dictyocaulus viviparus</name>
    <name type="common">Bovine lungworm</name>
    <dbReference type="NCBI Taxonomy" id="29172"/>
    <lineage>
        <taxon>Eukaryota</taxon>
        <taxon>Metazoa</taxon>
        <taxon>Ecdysozoa</taxon>
        <taxon>Nematoda</taxon>
        <taxon>Chromadorea</taxon>
        <taxon>Rhabditida</taxon>
        <taxon>Rhabditina</taxon>
        <taxon>Rhabditomorpha</taxon>
        <taxon>Strongyloidea</taxon>
        <taxon>Metastrongylidae</taxon>
        <taxon>Dictyocaulus</taxon>
    </lineage>
</organism>
<dbReference type="SMART" id="SM00004">
    <property type="entry name" value="NL"/>
    <property type="match status" value="1"/>
</dbReference>
<dbReference type="Pfam" id="PF00066">
    <property type="entry name" value="Notch"/>
    <property type="match status" value="1"/>
</dbReference>
<keyword evidence="1" id="KW-0812">Transmembrane</keyword>
<evidence type="ECO:0000256" key="2">
    <source>
        <dbReference type="ARBA" id="ARBA00022737"/>
    </source>
</evidence>